<proteinExistence type="predicted"/>
<protein>
    <submittedName>
        <fullName evidence="1">Uncharacterized protein</fullName>
    </submittedName>
</protein>
<name>A0ACC3AIN2_9EURO</name>
<organism evidence="1 2">
    <name type="scientific">Neophaeococcomyces mojaviensis</name>
    <dbReference type="NCBI Taxonomy" id="3383035"/>
    <lineage>
        <taxon>Eukaryota</taxon>
        <taxon>Fungi</taxon>
        <taxon>Dikarya</taxon>
        <taxon>Ascomycota</taxon>
        <taxon>Pezizomycotina</taxon>
        <taxon>Eurotiomycetes</taxon>
        <taxon>Chaetothyriomycetidae</taxon>
        <taxon>Chaetothyriales</taxon>
        <taxon>Chaetothyriales incertae sedis</taxon>
        <taxon>Neophaeococcomyces</taxon>
    </lineage>
</organism>
<comment type="caution">
    <text evidence="1">The sequence shown here is derived from an EMBL/GenBank/DDBJ whole genome shotgun (WGS) entry which is preliminary data.</text>
</comment>
<sequence length="469" mass="52111">MSDFRHRLASLFHVDVSSTLTILRLLEGVLSLCTLTVLNKTFETLQWTLSDRDRGVRLLTLLGMSPTSGVFGTIALAFSRHSKPMDRLAAGTRIILLAAVWTSGVVLFARTRLAIVYDSVKSYNVTSGVGQFNGSYIPEYLQQFQDTNSGYNFAVLPYSTVVTAANLVVNPMHATAIAPTTCKEGMAAVGSLFAGIFVCTEGMNGGECWTTNHPPEVTTTISVHRRYASITTARSNFSIISVDAATEPIQEMNLDVEALKSAFSWLLNFTDAGIPAPASIAQYFWTVQDQLRDEYVSIESYQIFQSILAYPFWLFNPNNFGNVQLDAQNIVAGLPPEFYTTASIGNPYNKILVDRPMFITFCVLQAFALAFAWVGLIWLWLSQADVPEISSYPLLDFATKTRFLRDTPASRHTQSCDAGYDLLPNAMDDKSVRRRLKDERVIFVKPKQKATSRDSSRMRRASEANETDP</sequence>
<keyword evidence="2" id="KW-1185">Reference proteome</keyword>
<gene>
    <name evidence="1" type="ORF">H2198_000860</name>
</gene>
<dbReference type="Proteomes" id="UP001172386">
    <property type="component" value="Unassembled WGS sequence"/>
</dbReference>
<evidence type="ECO:0000313" key="2">
    <source>
        <dbReference type="Proteomes" id="UP001172386"/>
    </source>
</evidence>
<accession>A0ACC3AIN2</accession>
<dbReference type="EMBL" id="JAPDRQ010000009">
    <property type="protein sequence ID" value="KAJ9663343.1"/>
    <property type="molecule type" value="Genomic_DNA"/>
</dbReference>
<reference evidence="1" key="1">
    <citation type="submission" date="2022-10" db="EMBL/GenBank/DDBJ databases">
        <title>Culturing micro-colonial fungi from biological soil crusts in the Mojave desert and describing Neophaeococcomyces mojavensis, and introducing the new genera and species Taxawa tesnikishii.</title>
        <authorList>
            <person name="Kurbessoian T."/>
            <person name="Stajich J.E."/>
        </authorList>
    </citation>
    <scope>NUCLEOTIDE SEQUENCE</scope>
    <source>
        <strain evidence="1">JES_112</strain>
    </source>
</reference>
<evidence type="ECO:0000313" key="1">
    <source>
        <dbReference type="EMBL" id="KAJ9663343.1"/>
    </source>
</evidence>